<feature type="domain" description="Transcription factor IIIC 90kDa subunit N-terminal" evidence="1">
    <location>
        <begin position="19"/>
        <end position="490"/>
    </location>
</feature>
<dbReference type="PANTHER" id="PTHR15496">
    <property type="entry name" value="GENERAL TRANSCRIPTION FACTOR 3C POLYPEPTIDE 4 FAMILY"/>
    <property type="match status" value="1"/>
</dbReference>
<sequence length="792" mass="87952">MATSITIPFWPQSLDCLDWSKDNQIVVVGGETIAIVTPRLKEPGPKGEWWNTAIVRVHGFTLHELPFTEPLSNAGMAIGEDLSTRQAIAAKWSAPGLGRHRRCALAVLTANHVLSIWTADKESDTNDSWSRKVLVNDTIRDYYRRHEAEDNARNEDARQKAEKRQIQQRIRSFGWSPPLRKETDTDKLSEYVDWGQHFLAVATEGGDIFVLRVQSPHEGLDREQPEWRVEVALTFSVKDAVGPAGVSDSAAEASLDAEQAPIIADHMSWGTWRWQSATTSGGIACSALAYITAGRLFTASLQASNISRTAEIKTRAESRTRHYLTERADLSGPLRTIPGREYDHLLLFGIDTVFHVDLDPADRDDTVSLHHLDGRWDEVSGVAITNAGDGRNHLHVVSNLTSSTADTPMFELPLNHSEVLSLLPAWQEILNESREVYSTEHELQGNVQERTYGIAASPLGQYVATCFTLHTSDGLEYVIATNQKSTLSITYESRLDEGALMATPRATALLDPVSVETLLFDMQSQYRKIVGEEEPDDDSREVIVADILRNMPRAPNIAGYPDANDRSALSFDGLTHLLRIMLFAHPRMREQRASRLADFVVRKNTSRHSMARPVVQQVVEEVAKLPTELVRMDALSSRIMNIHATIRAKLMAQPTAATTASTDTVISEDCQICQQPIPFESLRWSKCSTGHEFARCALSFLSIQEPGITKSCGICDLQILKDSTVADVTSAAEDIEMTDVPAPEGDEEIPADDTWVEISHNQDNKDLRPKMTLAQLLFNACDVCIYCGGKFS</sequence>
<dbReference type="GO" id="GO:0004402">
    <property type="term" value="F:histone acetyltransferase activity"/>
    <property type="evidence" value="ECO:0007669"/>
    <property type="project" value="InterPro"/>
</dbReference>
<dbReference type="KEGG" id="ffu:CLAFUR5_09424"/>
<dbReference type="PANTHER" id="PTHR15496:SF2">
    <property type="entry name" value="GENERAL TRANSCRIPTION FACTOR 3C POLYPEPTIDE 4"/>
    <property type="match status" value="1"/>
</dbReference>
<dbReference type="Proteomes" id="UP000756132">
    <property type="component" value="Chromosome 9"/>
</dbReference>
<reference evidence="3" key="2">
    <citation type="journal article" date="2022" name="Microb. Genom.">
        <title>A chromosome-scale genome assembly of the tomato pathogen Cladosporium fulvum reveals a compartmentalized genome architecture and the presence of a dispensable chromosome.</title>
        <authorList>
            <person name="Zaccaron A.Z."/>
            <person name="Chen L.H."/>
            <person name="Samaras A."/>
            <person name="Stergiopoulos I."/>
        </authorList>
    </citation>
    <scope>NUCLEOTIDE SEQUENCE</scope>
    <source>
        <strain evidence="3">Race5_Kim</strain>
    </source>
</reference>
<dbReference type="AlphaFoldDB" id="A0A9Q8PH18"/>
<protein>
    <recommendedName>
        <fullName evidence="5">Transcription factor IIIC 90kDa subunit N-terminal domain-containing protein</fullName>
    </recommendedName>
</protein>
<keyword evidence="4" id="KW-1185">Reference proteome</keyword>
<dbReference type="EMBL" id="CP090171">
    <property type="protein sequence ID" value="UJO22380.1"/>
    <property type="molecule type" value="Genomic_DNA"/>
</dbReference>
<dbReference type="Pfam" id="PF12657">
    <property type="entry name" value="TFIIIC_delta"/>
    <property type="match status" value="1"/>
</dbReference>
<reference evidence="3" key="1">
    <citation type="submission" date="2021-12" db="EMBL/GenBank/DDBJ databases">
        <authorList>
            <person name="Zaccaron A."/>
            <person name="Stergiopoulos I."/>
        </authorList>
    </citation>
    <scope>NUCLEOTIDE SEQUENCE</scope>
    <source>
        <strain evidence="3">Race5_Kim</strain>
    </source>
</reference>
<accession>A0A9Q8PH18</accession>
<dbReference type="Pfam" id="PF12660">
    <property type="entry name" value="zf-TFIIIC"/>
    <property type="match status" value="1"/>
</dbReference>
<dbReference type="RefSeq" id="XP_047766746.1">
    <property type="nucleotide sequence ID" value="XM_047908572.1"/>
</dbReference>
<dbReference type="OMA" id="RIRAFAW"/>
<organism evidence="3 4">
    <name type="scientific">Passalora fulva</name>
    <name type="common">Tomato leaf mold</name>
    <name type="synonym">Cladosporium fulvum</name>
    <dbReference type="NCBI Taxonomy" id="5499"/>
    <lineage>
        <taxon>Eukaryota</taxon>
        <taxon>Fungi</taxon>
        <taxon>Dikarya</taxon>
        <taxon>Ascomycota</taxon>
        <taxon>Pezizomycotina</taxon>
        <taxon>Dothideomycetes</taxon>
        <taxon>Dothideomycetidae</taxon>
        <taxon>Mycosphaerellales</taxon>
        <taxon>Mycosphaerellaceae</taxon>
        <taxon>Fulvia</taxon>
    </lineage>
</organism>
<evidence type="ECO:0000313" key="3">
    <source>
        <dbReference type="EMBL" id="UJO22380.1"/>
    </source>
</evidence>
<dbReference type="InterPro" id="IPR024764">
    <property type="entry name" value="TFIIIC_Znf"/>
</dbReference>
<dbReference type="OrthoDB" id="6021743at2759"/>
<feature type="domain" description="Transcription factor IIIC putative zinc-finger" evidence="2">
    <location>
        <begin position="662"/>
        <end position="791"/>
    </location>
</feature>
<dbReference type="InterPro" id="IPR044230">
    <property type="entry name" value="GTF3C4"/>
</dbReference>
<evidence type="ECO:0000259" key="1">
    <source>
        <dbReference type="Pfam" id="PF12657"/>
    </source>
</evidence>
<name>A0A9Q8PH18_PASFU</name>
<dbReference type="GeneID" id="71989302"/>
<evidence type="ECO:0000259" key="2">
    <source>
        <dbReference type="Pfam" id="PF12660"/>
    </source>
</evidence>
<evidence type="ECO:0008006" key="5">
    <source>
        <dbReference type="Google" id="ProtNLM"/>
    </source>
</evidence>
<dbReference type="GO" id="GO:0000127">
    <property type="term" value="C:transcription factor TFIIIC complex"/>
    <property type="evidence" value="ECO:0007669"/>
    <property type="project" value="InterPro"/>
</dbReference>
<dbReference type="InterPro" id="IPR024761">
    <property type="entry name" value="TFIIIC_delta_N"/>
</dbReference>
<dbReference type="GO" id="GO:0006384">
    <property type="term" value="P:transcription initiation at RNA polymerase III promoter"/>
    <property type="evidence" value="ECO:0007669"/>
    <property type="project" value="InterPro"/>
</dbReference>
<gene>
    <name evidence="3" type="ORF">CLAFUR5_09424</name>
</gene>
<evidence type="ECO:0000313" key="4">
    <source>
        <dbReference type="Proteomes" id="UP000756132"/>
    </source>
</evidence>
<proteinExistence type="predicted"/>